<protein>
    <submittedName>
        <fullName evidence="2">Uncharacterized protein</fullName>
    </submittedName>
</protein>
<comment type="caution">
    <text evidence="2">The sequence shown here is derived from an EMBL/GenBank/DDBJ whole genome shotgun (WGS) entry which is preliminary data.</text>
</comment>
<evidence type="ECO:0000256" key="1">
    <source>
        <dbReference type="SAM" id="MobiDB-lite"/>
    </source>
</evidence>
<reference evidence="2" key="1">
    <citation type="journal article" date="2019" name="Sci. Rep.">
        <title>Draft genome of Tanacetum cinerariifolium, the natural source of mosquito coil.</title>
        <authorList>
            <person name="Yamashiro T."/>
            <person name="Shiraishi A."/>
            <person name="Satake H."/>
            <person name="Nakayama K."/>
        </authorList>
    </citation>
    <scope>NUCLEOTIDE SEQUENCE</scope>
</reference>
<accession>A0A6L2L8Z6</accession>
<gene>
    <name evidence="2" type="ORF">Tci_028592</name>
</gene>
<dbReference type="EMBL" id="BKCJ010003691">
    <property type="protein sequence ID" value="GEU56614.1"/>
    <property type="molecule type" value="Genomic_DNA"/>
</dbReference>
<name>A0A6L2L8Z6_TANCI</name>
<evidence type="ECO:0000313" key="2">
    <source>
        <dbReference type="EMBL" id="GEU56614.1"/>
    </source>
</evidence>
<organism evidence="2">
    <name type="scientific">Tanacetum cinerariifolium</name>
    <name type="common">Dalmatian daisy</name>
    <name type="synonym">Chrysanthemum cinerariifolium</name>
    <dbReference type="NCBI Taxonomy" id="118510"/>
    <lineage>
        <taxon>Eukaryota</taxon>
        <taxon>Viridiplantae</taxon>
        <taxon>Streptophyta</taxon>
        <taxon>Embryophyta</taxon>
        <taxon>Tracheophyta</taxon>
        <taxon>Spermatophyta</taxon>
        <taxon>Magnoliopsida</taxon>
        <taxon>eudicotyledons</taxon>
        <taxon>Gunneridae</taxon>
        <taxon>Pentapetalae</taxon>
        <taxon>asterids</taxon>
        <taxon>campanulids</taxon>
        <taxon>Asterales</taxon>
        <taxon>Asteraceae</taxon>
        <taxon>Asteroideae</taxon>
        <taxon>Anthemideae</taxon>
        <taxon>Anthemidinae</taxon>
        <taxon>Tanacetum</taxon>
    </lineage>
</organism>
<feature type="region of interest" description="Disordered" evidence="1">
    <location>
        <begin position="430"/>
        <end position="451"/>
    </location>
</feature>
<proteinExistence type="predicted"/>
<feature type="compositionally biased region" description="Acidic residues" evidence="1">
    <location>
        <begin position="435"/>
        <end position="451"/>
    </location>
</feature>
<dbReference type="AlphaFoldDB" id="A0A6L2L8Z6"/>
<sequence>MDDPNITMEEYIRLEEEKARRHGRMFNWQTATFEKAEKYKDEDDCSIDFETEFPAIVFDNTSKSNTTLLSEPTVCPLNENMIDFRISLDESDDEDYTSEKDNDDNDIDIIQSSEGNEVTTPWLRYQIEEYTEGIRHSYKQRLETIWSRPVNRVHVLDFEGLTPGMRQDLVVRLRMVYFGEGQQVFGSHAWRKLFEIRAPLVREFILEFLSTCRMSDTEMGLDVADTLLLPPLLLATTTCCLPPCLLYTTTPVASKRFLCKLGENVANGGLVTGGQDQMDWYGIMARKTITAKDNHKTLKGMLIFIGLAIFVNRNNTLLQDYKSSGKSSVFSDMRIGEQNEELRKLDKKIMRPKLEMRRRWYFRGDVARILVVSRKGVHPISAEKCAASRTGKTKEAVLLIFECSQIRALEASSQKEKLVSYPLENKEVVVLEKNDDNDDGEKEDAEEEVIT</sequence>